<keyword evidence="4" id="KW-0496">Mitochondrion</keyword>
<comment type="subunit">
    <text evidence="8">Component of the mitochondrial ribosome small subunit (28S) which comprises a 12S rRNA and about 30 distinct proteins.</text>
</comment>
<evidence type="ECO:0000256" key="8">
    <source>
        <dbReference type="ARBA" id="ARBA00062683"/>
    </source>
</evidence>
<dbReference type="PROSITE" id="PS00585">
    <property type="entry name" value="RIBOSOMAL_S5"/>
    <property type="match status" value="1"/>
</dbReference>
<dbReference type="EMBL" id="LR899013">
    <property type="protein sequence ID" value="CAD7091046.1"/>
    <property type="molecule type" value="Genomic_DNA"/>
</dbReference>
<dbReference type="FunFam" id="3.30.160.20:FF:000022">
    <property type="entry name" value="28S ribosomal protein S5, mitochondrial"/>
    <property type="match status" value="1"/>
</dbReference>
<organism evidence="12 13">
    <name type="scientific">Hermetia illucens</name>
    <name type="common">Black soldier fly</name>
    <dbReference type="NCBI Taxonomy" id="343691"/>
    <lineage>
        <taxon>Eukaryota</taxon>
        <taxon>Metazoa</taxon>
        <taxon>Ecdysozoa</taxon>
        <taxon>Arthropoda</taxon>
        <taxon>Hexapoda</taxon>
        <taxon>Insecta</taxon>
        <taxon>Pterygota</taxon>
        <taxon>Neoptera</taxon>
        <taxon>Endopterygota</taxon>
        <taxon>Diptera</taxon>
        <taxon>Brachycera</taxon>
        <taxon>Stratiomyomorpha</taxon>
        <taxon>Stratiomyidae</taxon>
        <taxon>Hermetiinae</taxon>
        <taxon>Hermetia</taxon>
    </lineage>
</organism>
<dbReference type="InterPro" id="IPR018192">
    <property type="entry name" value="Ribosomal_uS5_N_CS"/>
</dbReference>
<comment type="similarity">
    <text evidence="2 10">Belongs to the universal ribosomal protein uS5 family.</text>
</comment>
<dbReference type="GO" id="GO:0005763">
    <property type="term" value="C:mitochondrial small ribosomal subunit"/>
    <property type="evidence" value="ECO:0007669"/>
    <property type="project" value="UniProtKB-ARBA"/>
</dbReference>
<evidence type="ECO:0000256" key="6">
    <source>
        <dbReference type="ARBA" id="ARBA00039335"/>
    </source>
</evidence>
<protein>
    <recommendedName>
        <fullName evidence="6">Small ribosomal subunit protein uS5m</fullName>
    </recommendedName>
    <alternativeName>
        <fullName evidence="7">28S ribosomal protein S5, mitochondrial</fullName>
    </alternativeName>
</protein>
<dbReference type="InterPro" id="IPR014721">
    <property type="entry name" value="Ribsml_uS5_D2-typ_fold_subgr"/>
</dbReference>
<evidence type="ECO:0000256" key="10">
    <source>
        <dbReference type="RuleBase" id="RU003823"/>
    </source>
</evidence>
<dbReference type="Pfam" id="PF03719">
    <property type="entry name" value="Ribosomal_S5_C"/>
    <property type="match status" value="1"/>
</dbReference>
<dbReference type="PROSITE" id="PS50881">
    <property type="entry name" value="S5_DSRBD"/>
    <property type="match status" value="1"/>
</dbReference>
<dbReference type="GO" id="GO:0005743">
    <property type="term" value="C:mitochondrial inner membrane"/>
    <property type="evidence" value="ECO:0007669"/>
    <property type="project" value="UniProtKB-ARBA"/>
</dbReference>
<comment type="subcellular location">
    <subcellularLocation>
        <location evidence="1">Mitochondrion</location>
    </subcellularLocation>
</comment>
<dbReference type="FunCoup" id="A0A7R8V1G8">
    <property type="interactions" value="470"/>
</dbReference>
<dbReference type="Gene3D" id="3.30.160.20">
    <property type="match status" value="1"/>
</dbReference>
<dbReference type="InParanoid" id="A0A7R8V1G8"/>
<evidence type="ECO:0000259" key="11">
    <source>
        <dbReference type="PROSITE" id="PS50881"/>
    </source>
</evidence>
<dbReference type="Pfam" id="PF00333">
    <property type="entry name" value="Ribosomal_S5"/>
    <property type="match status" value="1"/>
</dbReference>
<dbReference type="InterPro" id="IPR020568">
    <property type="entry name" value="Ribosomal_Su5_D2-typ_SF"/>
</dbReference>
<dbReference type="InterPro" id="IPR013810">
    <property type="entry name" value="Ribosomal_uS5_N"/>
</dbReference>
<evidence type="ECO:0000256" key="5">
    <source>
        <dbReference type="ARBA" id="ARBA00023274"/>
    </source>
</evidence>
<dbReference type="GO" id="GO:0003735">
    <property type="term" value="F:structural constituent of ribosome"/>
    <property type="evidence" value="ECO:0007669"/>
    <property type="project" value="UniProtKB-UniRule"/>
</dbReference>
<dbReference type="Gene3D" id="3.30.230.10">
    <property type="match status" value="1"/>
</dbReference>
<keyword evidence="3 9" id="KW-0689">Ribosomal protein</keyword>
<dbReference type="FunFam" id="3.30.230.10:FF:000002">
    <property type="entry name" value="30S ribosomal protein S5"/>
    <property type="match status" value="1"/>
</dbReference>
<proteinExistence type="inferred from homology"/>
<keyword evidence="5 9" id="KW-0687">Ribonucleoprotein</keyword>
<dbReference type="PANTHER" id="PTHR48277">
    <property type="entry name" value="MITOCHONDRIAL RIBOSOMAL PROTEIN S5"/>
    <property type="match status" value="1"/>
</dbReference>
<dbReference type="Proteomes" id="UP000594454">
    <property type="component" value="Chromosome 5"/>
</dbReference>
<evidence type="ECO:0000256" key="4">
    <source>
        <dbReference type="ARBA" id="ARBA00023128"/>
    </source>
</evidence>
<evidence type="ECO:0000256" key="1">
    <source>
        <dbReference type="ARBA" id="ARBA00004173"/>
    </source>
</evidence>
<evidence type="ECO:0000256" key="3">
    <source>
        <dbReference type="ARBA" id="ARBA00022980"/>
    </source>
</evidence>
<accession>A0A7R8V1G8</accession>
<dbReference type="GO" id="GO:0006412">
    <property type="term" value="P:translation"/>
    <property type="evidence" value="ECO:0007669"/>
    <property type="project" value="InterPro"/>
</dbReference>
<gene>
    <name evidence="12" type="ORF">HERILL_LOCUS13494</name>
</gene>
<sequence length="441" mass="49874">MAGRLLCNTNLLAKALQNLRIGSHITQNAVNSSRLLLENQLPCISATRHTSFFNKLPATDLWKGVTSVSNAGKKRGRGKGVGKKMSKDLNRGQVIGVGKSNILWPGLNAPIIRGRELVHQQKLPEDSERQQKLIKLRDSMGNFRVLKINPIDRGWSGSKMPGRSIGAPDPVGDEVFEGFDTRVLELKTVFIMKGNLGRRRRFSCLSVTGNGKGLAGFALVKSPEVRGALRKSKNRAGQKLMHIELCDGHTIFHDFYTQFGKTKIFVSKKPKGHGLVCHRAIMTICKVVGIKDLHAKIEGSTNLQHIVKAFFLGLLQQKTHKQLAEEKSLHVVEFRKENDNFPTIVASPTQCRKQDEIRSDEVMDFTQYVLGNRIVLKRKKFPPFYTKHRSYEIYLKKQERIRNNDKVRLDMMVNYGEVRSFLTDKYPECSETKNKPAEAQE</sequence>
<name>A0A7R8V1G8_HERIL</name>
<evidence type="ECO:0000313" key="12">
    <source>
        <dbReference type="EMBL" id="CAD7091046.1"/>
    </source>
</evidence>
<keyword evidence="13" id="KW-1185">Reference proteome</keyword>
<dbReference type="GO" id="GO:0003723">
    <property type="term" value="F:RNA binding"/>
    <property type="evidence" value="ECO:0007669"/>
    <property type="project" value="InterPro"/>
</dbReference>
<feature type="domain" description="S5 DRBM" evidence="11">
    <location>
        <begin position="197"/>
        <end position="243"/>
    </location>
</feature>
<dbReference type="InterPro" id="IPR005324">
    <property type="entry name" value="Ribosomal_uS5_C"/>
</dbReference>
<dbReference type="InterPro" id="IPR048584">
    <property type="entry name" value="Ribosomal_uS5m_N"/>
</dbReference>
<evidence type="ECO:0000256" key="9">
    <source>
        <dbReference type="PROSITE-ProRule" id="PRU00268"/>
    </source>
</evidence>
<reference evidence="12 13" key="1">
    <citation type="submission" date="2020-11" db="EMBL/GenBank/DDBJ databases">
        <authorList>
            <person name="Wallbank WR R."/>
            <person name="Pardo Diaz C."/>
            <person name="Kozak K."/>
            <person name="Martin S."/>
            <person name="Jiggins C."/>
            <person name="Moest M."/>
            <person name="Warren A I."/>
            <person name="Generalovic N T."/>
            <person name="Byers J.R.P. K."/>
            <person name="Montejo-Kovacevich G."/>
            <person name="Yen C E."/>
        </authorList>
    </citation>
    <scope>NUCLEOTIDE SEQUENCE [LARGE SCALE GENOMIC DNA]</scope>
</reference>
<dbReference type="AlphaFoldDB" id="A0A7R8V1G8"/>
<dbReference type="Pfam" id="PF21251">
    <property type="entry name" value="Ribosomal_uS5m_N"/>
    <property type="match status" value="1"/>
</dbReference>
<dbReference type="OrthoDB" id="309483at2759"/>
<dbReference type="SUPFAM" id="SSF54768">
    <property type="entry name" value="dsRNA-binding domain-like"/>
    <property type="match status" value="1"/>
</dbReference>
<dbReference type="PANTHER" id="PTHR48277:SF1">
    <property type="entry name" value="MITOCHONDRIAL RIBOSOMAL PROTEIN S5"/>
    <property type="match status" value="1"/>
</dbReference>
<dbReference type="InterPro" id="IPR000851">
    <property type="entry name" value="Ribosomal_uS5"/>
</dbReference>
<evidence type="ECO:0000313" key="13">
    <source>
        <dbReference type="Proteomes" id="UP000594454"/>
    </source>
</evidence>
<evidence type="ECO:0000256" key="7">
    <source>
        <dbReference type="ARBA" id="ARBA00041606"/>
    </source>
</evidence>
<evidence type="ECO:0000256" key="2">
    <source>
        <dbReference type="ARBA" id="ARBA00008945"/>
    </source>
</evidence>
<dbReference type="OMA" id="LICHRAI"/>
<dbReference type="SUPFAM" id="SSF54211">
    <property type="entry name" value="Ribosomal protein S5 domain 2-like"/>
    <property type="match status" value="1"/>
</dbReference>